<dbReference type="GO" id="GO:0003964">
    <property type="term" value="F:RNA-directed DNA polymerase activity"/>
    <property type="evidence" value="ECO:0007669"/>
    <property type="project" value="UniProtKB-KW"/>
</dbReference>
<keyword evidence="3" id="KW-0695">RNA-directed DNA polymerase</keyword>
<evidence type="ECO:0000313" key="3">
    <source>
        <dbReference type="EMBL" id="NHB98927.1"/>
    </source>
</evidence>
<reference evidence="3 4" key="1">
    <citation type="submission" date="2018-02" db="EMBL/GenBank/DDBJ databases">
        <authorList>
            <person name="Machado R.A."/>
        </authorList>
    </citation>
    <scope>NUCLEOTIDE SEQUENCE [LARGE SCALE GENOMIC DNA]</scope>
    <source>
        <strain evidence="3 4">DSM 23271</strain>
    </source>
</reference>
<dbReference type="InterPro" id="IPR025960">
    <property type="entry name" value="RVT_N"/>
</dbReference>
<feature type="domain" description="Reverse transcriptase N-terminal" evidence="2">
    <location>
        <begin position="18"/>
        <end position="99"/>
    </location>
</feature>
<protein>
    <submittedName>
        <fullName evidence="3">Group II intron reverse transcriptase/maturase</fullName>
    </submittedName>
</protein>
<keyword evidence="4" id="KW-1185">Reference proteome</keyword>
<accession>A0A7X5TNV7</accession>
<name>A0A7X5TNV7_9GAMM</name>
<dbReference type="Proteomes" id="UP000547931">
    <property type="component" value="Unassembled WGS sequence"/>
</dbReference>
<sequence length="116" mass="13357">MTAAGKPVTGATFEAIHWDVINWRAIEQQVRRLQMRIAKATQERRWGKVKALQWLLTHAFSAKLLAVQRVTSNTGRNTPGVDGQIWKTPTQKLKGVQSLQRRGYRPQPLRRIYIPK</sequence>
<organism evidence="3 4">
    <name type="scientific">Photorhabdus stackebrandtii</name>
    <dbReference type="NCBI Taxonomy" id="1123042"/>
    <lineage>
        <taxon>Bacteria</taxon>
        <taxon>Pseudomonadati</taxon>
        <taxon>Pseudomonadota</taxon>
        <taxon>Gammaproteobacteria</taxon>
        <taxon>Enterobacterales</taxon>
        <taxon>Morganellaceae</taxon>
        <taxon>Photorhabdus</taxon>
    </lineage>
</organism>
<gene>
    <name evidence="3" type="ORF">C5470_22595</name>
</gene>
<dbReference type="PANTHER" id="PTHR34047">
    <property type="entry name" value="NUCLEAR INTRON MATURASE 1, MITOCHONDRIAL-RELATED"/>
    <property type="match status" value="1"/>
</dbReference>
<comment type="caution">
    <text evidence="3">The sequence shown here is derived from an EMBL/GenBank/DDBJ whole genome shotgun (WGS) entry which is preliminary data.</text>
</comment>
<feature type="non-terminal residue" evidence="3">
    <location>
        <position position="116"/>
    </location>
</feature>
<dbReference type="AlphaFoldDB" id="A0A7X5TNV7"/>
<evidence type="ECO:0000259" key="2">
    <source>
        <dbReference type="Pfam" id="PF13655"/>
    </source>
</evidence>
<dbReference type="Pfam" id="PF13655">
    <property type="entry name" value="RVT_N"/>
    <property type="match status" value="1"/>
</dbReference>
<evidence type="ECO:0000313" key="4">
    <source>
        <dbReference type="Proteomes" id="UP000547931"/>
    </source>
</evidence>
<dbReference type="InterPro" id="IPR051083">
    <property type="entry name" value="GrpII_Intron_Splice-Mob/Def"/>
</dbReference>
<dbReference type="PANTHER" id="PTHR34047:SF8">
    <property type="entry name" value="PROTEIN YKFC"/>
    <property type="match status" value="1"/>
</dbReference>
<proteinExistence type="inferred from homology"/>
<evidence type="ECO:0000256" key="1">
    <source>
        <dbReference type="ARBA" id="ARBA00034120"/>
    </source>
</evidence>
<keyword evidence="3" id="KW-0548">Nucleotidyltransferase</keyword>
<dbReference type="EMBL" id="PUJV01000192">
    <property type="protein sequence ID" value="NHB98927.1"/>
    <property type="molecule type" value="Genomic_DNA"/>
</dbReference>
<keyword evidence="3" id="KW-0808">Transferase</keyword>
<comment type="similarity">
    <text evidence="1">Belongs to the bacterial reverse transcriptase family.</text>
</comment>